<dbReference type="AlphaFoldDB" id="M3A4H3"/>
<evidence type="ECO:0000313" key="2">
    <source>
        <dbReference type="EMBL" id="EME79511.1"/>
    </source>
</evidence>
<dbReference type="HOGENOM" id="CLU_1152211_0_0_1"/>
<keyword evidence="3" id="KW-1185">Reference proteome</keyword>
<reference evidence="2 3" key="1">
    <citation type="journal article" date="2012" name="PLoS Pathog.">
        <title>Diverse lifestyles and strategies of plant pathogenesis encoded in the genomes of eighteen Dothideomycetes fungi.</title>
        <authorList>
            <person name="Ohm R.A."/>
            <person name="Feau N."/>
            <person name="Henrissat B."/>
            <person name="Schoch C.L."/>
            <person name="Horwitz B.A."/>
            <person name="Barry K.W."/>
            <person name="Condon B.J."/>
            <person name="Copeland A.C."/>
            <person name="Dhillon B."/>
            <person name="Glaser F."/>
            <person name="Hesse C.N."/>
            <person name="Kosti I."/>
            <person name="LaButti K."/>
            <person name="Lindquist E.A."/>
            <person name="Lucas S."/>
            <person name="Salamov A.A."/>
            <person name="Bradshaw R.E."/>
            <person name="Ciuffetti L."/>
            <person name="Hamelin R.C."/>
            <person name="Kema G.H.J."/>
            <person name="Lawrence C."/>
            <person name="Scott J.A."/>
            <person name="Spatafora J.W."/>
            <person name="Turgeon B.G."/>
            <person name="de Wit P.J.G.M."/>
            <person name="Zhong S."/>
            <person name="Goodwin S.B."/>
            <person name="Grigoriev I.V."/>
        </authorList>
    </citation>
    <scope>NUCLEOTIDE SEQUENCE [LARGE SCALE GENOMIC DNA]</scope>
    <source>
        <strain evidence="2 3">CIRAD86</strain>
    </source>
</reference>
<accession>M3A4H3</accession>
<dbReference type="VEuPathDB" id="FungiDB:MYCFIDRAFT_178101"/>
<feature type="region of interest" description="Disordered" evidence="1">
    <location>
        <begin position="1"/>
        <end position="20"/>
    </location>
</feature>
<sequence>MQRFTETQPKHTPFPVPFSTPPSIHAMPRQTFSYQREPRLHPSAGSRLSPIRVENQTGPSQLTYLYRSMRSLPSILSPSYMCVHTCTYLALRAMQAVPGWDGLTGLNNARVVVYCGQRKEASVIRSRYSHVSEPITFRNLENRHSISQRCHLILISYHHTFYVMYIKVYAMPIPFARAPIQVSCRKANPQIAHNLQLVPRPMTDAIADLHNALQAPGRSSSIDDDDPSETRASITCLLADP</sequence>
<organism evidence="2 3">
    <name type="scientific">Pseudocercospora fijiensis (strain CIRAD86)</name>
    <name type="common">Black leaf streak disease fungus</name>
    <name type="synonym">Mycosphaerella fijiensis</name>
    <dbReference type="NCBI Taxonomy" id="383855"/>
    <lineage>
        <taxon>Eukaryota</taxon>
        <taxon>Fungi</taxon>
        <taxon>Dikarya</taxon>
        <taxon>Ascomycota</taxon>
        <taxon>Pezizomycotina</taxon>
        <taxon>Dothideomycetes</taxon>
        <taxon>Dothideomycetidae</taxon>
        <taxon>Mycosphaerellales</taxon>
        <taxon>Mycosphaerellaceae</taxon>
        <taxon>Pseudocercospora</taxon>
    </lineage>
</organism>
<gene>
    <name evidence="2" type="ORF">MYCFIDRAFT_178101</name>
</gene>
<dbReference type="Proteomes" id="UP000016932">
    <property type="component" value="Unassembled WGS sequence"/>
</dbReference>
<proteinExistence type="predicted"/>
<evidence type="ECO:0000256" key="1">
    <source>
        <dbReference type="SAM" id="MobiDB-lite"/>
    </source>
</evidence>
<name>M3A4H3_PSEFD</name>
<protein>
    <submittedName>
        <fullName evidence="2">Uncharacterized protein</fullName>
    </submittedName>
</protein>
<evidence type="ECO:0000313" key="3">
    <source>
        <dbReference type="Proteomes" id="UP000016932"/>
    </source>
</evidence>
<dbReference type="GeneID" id="19333887"/>
<dbReference type="RefSeq" id="XP_007930211.1">
    <property type="nucleotide sequence ID" value="XM_007932020.1"/>
</dbReference>
<dbReference type="EMBL" id="KB446562">
    <property type="protein sequence ID" value="EME79511.1"/>
    <property type="molecule type" value="Genomic_DNA"/>
</dbReference>
<dbReference type="KEGG" id="pfj:MYCFIDRAFT_178101"/>